<dbReference type="AlphaFoldDB" id="A0A6I0FS88"/>
<dbReference type="PANTHER" id="PTHR43266:SF2">
    <property type="entry name" value="MAJOR FACILITATOR SUPERFAMILY (MFS) PROFILE DOMAIN-CONTAINING PROTEIN"/>
    <property type="match status" value="1"/>
</dbReference>
<dbReference type="PANTHER" id="PTHR43266">
    <property type="entry name" value="MACROLIDE-EFFLUX PROTEIN"/>
    <property type="match status" value="1"/>
</dbReference>
<reference evidence="9 10" key="1">
    <citation type="submission" date="2019-10" db="EMBL/GenBank/DDBJ databases">
        <title>Alkaliphilus serpentinus sp. nov. and Alkaliphilus pronyensis sp. nov., two novel anaerobic alkaliphilic species isolated from the serpentinized-hosted hydrothermal field of the Prony Bay (New Caledonia).</title>
        <authorList>
            <person name="Postec A."/>
        </authorList>
    </citation>
    <scope>NUCLEOTIDE SEQUENCE [LARGE SCALE GENOMIC DNA]</scope>
    <source>
        <strain evidence="9 10">LacV</strain>
    </source>
</reference>
<dbReference type="Gene3D" id="1.20.1250.20">
    <property type="entry name" value="MFS general substrate transporter like domains"/>
    <property type="match status" value="1"/>
</dbReference>
<accession>A0A6I0FS88</accession>
<dbReference type="EMBL" id="WBZC01000001">
    <property type="protein sequence ID" value="KAB3540953.1"/>
    <property type="molecule type" value="Genomic_DNA"/>
</dbReference>
<feature type="transmembrane region" description="Helical" evidence="7">
    <location>
        <begin position="101"/>
        <end position="120"/>
    </location>
</feature>
<feature type="transmembrane region" description="Helical" evidence="7">
    <location>
        <begin position="12"/>
        <end position="39"/>
    </location>
</feature>
<dbReference type="InterPro" id="IPR022324">
    <property type="entry name" value="Bacilysin_exporter_BacE_put"/>
</dbReference>
<keyword evidence="4 7" id="KW-0812">Transmembrane</keyword>
<gene>
    <name evidence="9" type="ORF">F8154_00070</name>
</gene>
<dbReference type="Pfam" id="PF07690">
    <property type="entry name" value="MFS_1"/>
    <property type="match status" value="1"/>
</dbReference>
<dbReference type="InterPro" id="IPR011701">
    <property type="entry name" value="MFS"/>
</dbReference>
<organism evidence="9 10">
    <name type="scientific">Alkaliphilus pronyensis</name>
    <dbReference type="NCBI Taxonomy" id="1482732"/>
    <lineage>
        <taxon>Bacteria</taxon>
        <taxon>Bacillati</taxon>
        <taxon>Bacillota</taxon>
        <taxon>Clostridia</taxon>
        <taxon>Peptostreptococcales</taxon>
        <taxon>Natronincolaceae</taxon>
        <taxon>Alkaliphilus</taxon>
    </lineage>
</organism>
<evidence type="ECO:0000256" key="1">
    <source>
        <dbReference type="ARBA" id="ARBA00004651"/>
    </source>
</evidence>
<feature type="transmembrane region" description="Helical" evidence="7">
    <location>
        <begin position="283"/>
        <end position="301"/>
    </location>
</feature>
<dbReference type="GO" id="GO:0022857">
    <property type="term" value="F:transmembrane transporter activity"/>
    <property type="evidence" value="ECO:0007669"/>
    <property type="project" value="InterPro"/>
</dbReference>
<feature type="transmembrane region" description="Helical" evidence="7">
    <location>
        <begin position="307"/>
        <end position="329"/>
    </location>
</feature>
<dbReference type="PROSITE" id="PS50850">
    <property type="entry name" value="MFS"/>
    <property type="match status" value="1"/>
</dbReference>
<dbReference type="CDD" id="cd06173">
    <property type="entry name" value="MFS_MefA_like"/>
    <property type="match status" value="1"/>
</dbReference>
<keyword evidence="2" id="KW-0813">Transport</keyword>
<evidence type="ECO:0000256" key="5">
    <source>
        <dbReference type="ARBA" id="ARBA00022989"/>
    </source>
</evidence>
<dbReference type="GO" id="GO:0005886">
    <property type="term" value="C:plasma membrane"/>
    <property type="evidence" value="ECO:0007669"/>
    <property type="project" value="UniProtKB-SubCell"/>
</dbReference>
<protein>
    <submittedName>
        <fullName evidence="9">MFS transporter</fullName>
    </submittedName>
</protein>
<dbReference type="OrthoDB" id="9775268at2"/>
<dbReference type="Proteomes" id="UP000432715">
    <property type="component" value="Unassembled WGS sequence"/>
</dbReference>
<feature type="transmembrane region" description="Helical" evidence="7">
    <location>
        <begin position="165"/>
        <end position="185"/>
    </location>
</feature>
<dbReference type="PRINTS" id="PR01988">
    <property type="entry name" value="EXPORTERBACE"/>
</dbReference>
<evidence type="ECO:0000256" key="4">
    <source>
        <dbReference type="ARBA" id="ARBA00022692"/>
    </source>
</evidence>
<evidence type="ECO:0000256" key="7">
    <source>
        <dbReference type="SAM" id="Phobius"/>
    </source>
</evidence>
<feature type="domain" description="Major facilitator superfamily (MFS) profile" evidence="8">
    <location>
        <begin position="1"/>
        <end position="395"/>
    </location>
</feature>
<feature type="transmembrane region" description="Helical" evidence="7">
    <location>
        <begin position="369"/>
        <end position="390"/>
    </location>
</feature>
<evidence type="ECO:0000259" key="8">
    <source>
        <dbReference type="PROSITE" id="PS50850"/>
    </source>
</evidence>
<dbReference type="RefSeq" id="WP_151859540.1">
    <property type="nucleotide sequence ID" value="NZ_WBZC01000001.1"/>
</dbReference>
<evidence type="ECO:0000256" key="6">
    <source>
        <dbReference type="ARBA" id="ARBA00023136"/>
    </source>
</evidence>
<comment type="caution">
    <text evidence="9">The sequence shown here is derived from an EMBL/GenBank/DDBJ whole genome shotgun (WGS) entry which is preliminary data.</text>
</comment>
<proteinExistence type="predicted"/>
<evidence type="ECO:0000313" key="10">
    <source>
        <dbReference type="Proteomes" id="UP000432715"/>
    </source>
</evidence>
<dbReference type="InterPro" id="IPR036259">
    <property type="entry name" value="MFS_trans_sf"/>
</dbReference>
<feature type="transmembrane region" description="Helical" evidence="7">
    <location>
        <begin position="45"/>
        <end position="70"/>
    </location>
</feature>
<name>A0A6I0FS88_9FIRM</name>
<dbReference type="SUPFAM" id="SSF103473">
    <property type="entry name" value="MFS general substrate transporter"/>
    <property type="match status" value="1"/>
</dbReference>
<feature type="transmembrane region" description="Helical" evidence="7">
    <location>
        <begin position="220"/>
        <end position="240"/>
    </location>
</feature>
<comment type="subcellular location">
    <subcellularLocation>
        <location evidence="1">Cell membrane</location>
        <topology evidence="1">Multi-pass membrane protein</topology>
    </subcellularLocation>
</comment>
<keyword evidence="5 7" id="KW-1133">Transmembrane helix</keyword>
<evidence type="ECO:0000313" key="9">
    <source>
        <dbReference type="EMBL" id="KAB3540953.1"/>
    </source>
</evidence>
<keyword evidence="6 7" id="KW-0472">Membrane</keyword>
<keyword evidence="3" id="KW-1003">Cell membrane</keyword>
<feature type="transmembrane region" description="Helical" evidence="7">
    <location>
        <begin position="252"/>
        <end position="271"/>
    </location>
</feature>
<feature type="transmembrane region" description="Helical" evidence="7">
    <location>
        <begin position="341"/>
        <end position="363"/>
    </location>
</feature>
<evidence type="ECO:0000256" key="3">
    <source>
        <dbReference type="ARBA" id="ARBA00022475"/>
    </source>
</evidence>
<evidence type="ECO:0000256" key="2">
    <source>
        <dbReference type="ARBA" id="ARBA00022448"/>
    </source>
</evidence>
<keyword evidence="10" id="KW-1185">Reference proteome</keyword>
<sequence length="413" mass="45265">MEKYIKMLKNKNFSLLFWGQTVSEIGSYINYIGLTWLVLNATGEILKLSMLMVFLKLPSIIIGPLAGVWVDRWNKKAIIITSDIIRGVLSILLVFTGNINFIFLIVLTQGIFDAFFSPAIRSIVPRIVDKEELMTANSMTTSVNQLATLIGPAIGGVLVGLFGSYIVFIINGVSFLISAIFEMFIKIPKAEKVEGVKENTFKEDLIEGFSYISKSKSIKFIIVFFAIASLPFGAVPVLNVAHINSLGFSAEAYGLVTAIFSAGLLTGALLIGSLDNKMKEINMIVFGIGGFGISYILFAVFKYLFLMVIFVFICGIFMSMVNIAYGVYLQKNVEASKLGRVFSIDIAIGNVILLASMLLTGFLADRVGAYLLMIGCGTIIIIQTLITFNIRSYKELTSNQLASNEMSTSSKTV</sequence>
<dbReference type="InterPro" id="IPR020846">
    <property type="entry name" value="MFS_dom"/>
</dbReference>